<comment type="caution">
    <text evidence="1">The sequence shown here is derived from an EMBL/GenBank/DDBJ whole genome shotgun (WGS) entry which is preliminary data.</text>
</comment>
<dbReference type="EMBL" id="AZEB01000005">
    <property type="protein sequence ID" value="KRL22651.1"/>
    <property type="molecule type" value="Genomic_DNA"/>
</dbReference>
<proteinExistence type="predicted"/>
<evidence type="ECO:0000313" key="2">
    <source>
        <dbReference type="Proteomes" id="UP000051439"/>
    </source>
</evidence>
<gene>
    <name evidence="1" type="ORF">FC98_GL002250</name>
</gene>
<sequence length="52" mass="5954">MKKYDKVKIVKPGNIRSNKLSEPDQQRIIKQAADDVFANPVVQDVMKELAKQ</sequence>
<keyword evidence="2" id="KW-1185">Reference proteome</keyword>
<organism evidence="1 2">
    <name type="scientific">Lentilactobacillus kisonensis DSM 19906 = JCM 15041</name>
    <dbReference type="NCBI Taxonomy" id="1423766"/>
    <lineage>
        <taxon>Bacteria</taxon>
        <taxon>Bacillati</taxon>
        <taxon>Bacillota</taxon>
        <taxon>Bacilli</taxon>
        <taxon>Lactobacillales</taxon>
        <taxon>Lactobacillaceae</taxon>
        <taxon>Lentilactobacillus</taxon>
    </lineage>
</organism>
<dbReference type="PATRIC" id="fig|1423766.4.peg.2332"/>
<protein>
    <submittedName>
        <fullName evidence="1">Uncharacterized protein</fullName>
    </submittedName>
</protein>
<dbReference type="Proteomes" id="UP000051439">
    <property type="component" value="Unassembled WGS sequence"/>
</dbReference>
<reference evidence="1 2" key="1">
    <citation type="journal article" date="2015" name="Genome Announc.">
        <title>Expanding the biotechnology potential of lactobacilli through comparative genomics of 213 strains and associated genera.</title>
        <authorList>
            <person name="Sun Z."/>
            <person name="Harris H.M."/>
            <person name="McCann A."/>
            <person name="Guo C."/>
            <person name="Argimon S."/>
            <person name="Zhang W."/>
            <person name="Yang X."/>
            <person name="Jeffery I.B."/>
            <person name="Cooney J.C."/>
            <person name="Kagawa T.F."/>
            <person name="Liu W."/>
            <person name="Song Y."/>
            <person name="Salvetti E."/>
            <person name="Wrobel A."/>
            <person name="Rasinkangas P."/>
            <person name="Parkhill J."/>
            <person name="Rea M.C."/>
            <person name="O'Sullivan O."/>
            <person name="Ritari J."/>
            <person name="Douillard F.P."/>
            <person name="Paul Ross R."/>
            <person name="Yang R."/>
            <person name="Briner A.E."/>
            <person name="Felis G.E."/>
            <person name="de Vos W.M."/>
            <person name="Barrangou R."/>
            <person name="Klaenhammer T.R."/>
            <person name="Caufield P.W."/>
            <person name="Cui Y."/>
            <person name="Zhang H."/>
            <person name="O'Toole P.W."/>
        </authorList>
    </citation>
    <scope>NUCLEOTIDE SEQUENCE [LARGE SCALE GENOMIC DNA]</scope>
    <source>
        <strain evidence="1 2">DSM 19906</strain>
    </source>
</reference>
<accession>A0A0R1P1D5</accession>
<evidence type="ECO:0000313" key="1">
    <source>
        <dbReference type="EMBL" id="KRL22651.1"/>
    </source>
</evidence>
<dbReference type="AlphaFoldDB" id="A0A0R1P1D5"/>
<name>A0A0R1P1D5_9LACO</name>
<dbReference type="RefSeq" id="WP_008855451.1">
    <property type="nucleotide sequence ID" value="NZ_AZEB01000005.1"/>
</dbReference>